<dbReference type="InterPro" id="IPR007337">
    <property type="entry name" value="RelB/DinJ"/>
</dbReference>
<comment type="caution">
    <text evidence="1">The sequence shown here is derived from an EMBL/GenBank/DDBJ whole genome shotgun (WGS) entry which is preliminary data.</text>
</comment>
<name>A0A6C2C472_9LACO</name>
<reference evidence="1 2" key="1">
    <citation type="submission" date="2019-01" db="EMBL/GenBank/DDBJ databases">
        <title>Weissella sp. nov., a novel lactic acid bacterium isolated from animal feces.</title>
        <authorList>
            <person name="Wang L.-T."/>
        </authorList>
    </citation>
    <scope>NUCLEOTIDE SEQUENCE [LARGE SCALE GENOMIC DNA]</scope>
    <source>
        <strain evidence="1 2">8H-2</strain>
    </source>
</reference>
<dbReference type="InterPro" id="IPR013321">
    <property type="entry name" value="Arc_rbn_hlx_hlx"/>
</dbReference>
<dbReference type="Gene3D" id="1.10.1220.10">
    <property type="entry name" value="Met repressor-like"/>
    <property type="match status" value="1"/>
</dbReference>
<dbReference type="Pfam" id="PF04221">
    <property type="entry name" value="RelB"/>
    <property type="match status" value="1"/>
</dbReference>
<accession>A0A6C2C472</accession>
<dbReference type="OrthoDB" id="9808267at2"/>
<proteinExistence type="predicted"/>
<evidence type="ECO:0000313" key="2">
    <source>
        <dbReference type="Proteomes" id="UP000371977"/>
    </source>
</evidence>
<dbReference type="AlphaFoldDB" id="A0A6C2C472"/>
<organism evidence="1 2">
    <name type="scientific">Weissella muntiaci</name>
    <dbReference type="NCBI Taxonomy" id="2508881"/>
    <lineage>
        <taxon>Bacteria</taxon>
        <taxon>Bacillati</taxon>
        <taxon>Bacillota</taxon>
        <taxon>Bacilli</taxon>
        <taxon>Lactobacillales</taxon>
        <taxon>Lactobacillaceae</taxon>
        <taxon>Weissella</taxon>
    </lineage>
</organism>
<dbReference type="RefSeq" id="WP_148623076.1">
    <property type="nucleotide sequence ID" value="NZ_SDGZ01000017.1"/>
</dbReference>
<keyword evidence="2" id="KW-1185">Reference proteome</keyword>
<dbReference type="Proteomes" id="UP000371977">
    <property type="component" value="Unassembled WGS sequence"/>
</dbReference>
<dbReference type="GO" id="GO:0006355">
    <property type="term" value="P:regulation of DNA-templated transcription"/>
    <property type="evidence" value="ECO:0007669"/>
    <property type="project" value="InterPro"/>
</dbReference>
<dbReference type="EMBL" id="SDGZ01000017">
    <property type="protein sequence ID" value="TYC48730.1"/>
    <property type="molecule type" value="Genomic_DNA"/>
</dbReference>
<sequence length="54" mass="6105">MSDKLIQLRVESEVKVKADETFMKQGLTTQMAIKVFLTQVANTGQTPFDNLFRG</sequence>
<protein>
    <submittedName>
        <fullName evidence="1">RelB/DinJ family addiction module antitoxin</fullName>
    </submittedName>
</protein>
<gene>
    <name evidence="1" type="ORF">ESZ50_08135</name>
</gene>
<evidence type="ECO:0000313" key="1">
    <source>
        <dbReference type="EMBL" id="TYC48730.1"/>
    </source>
</evidence>